<organism evidence="2 3">
    <name type="scientific">Myroides odoratus</name>
    <name type="common">Flavobacterium odoratum</name>
    <dbReference type="NCBI Taxonomy" id="256"/>
    <lineage>
        <taxon>Bacteria</taxon>
        <taxon>Pseudomonadati</taxon>
        <taxon>Bacteroidota</taxon>
        <taxon>Flavobacteriia</taxon>
        <taxon>Flavobacteriales</taxon>
        <taxon>Flavobacteriaceae</taxon>
        <taxon>Myroides</taxon>
    </lineage>
</organism>
<proteinExistence type="predicted"/>
<dbReference type="PANTHER" id="PTHR33840">
    <property type="match status" value="1"/>
</dbReference>
<evidence type="ECO:0000259" key="1">
    <source>
        <dbReference type="Pfam" id="PF09994"/>
    </source>
</evidence>
<dbReference type="Pfam" id="PF09994">
    <property type="entry name" value="T6SS_Tle1-like_cat"/>
    <property type="match status" value="2"/>
</dbReference>
<dbReference type="AlphaFoldDB" id="A0A9Q7E9M6"/>
<dbReference type="PANTHER" id="PTHR33840:SF1">
    <property type="entry name" value="TLE1 PHOSPHOLIPASE DOMAIN-CONTAINING PROTEIN"/>
    <property type="match status" value="1"/>
</dbReference>
<dbReference type="GeneID" id="93527258"/>
<dbReference type="OrthoDB" id="4378831at2"/>
<evidence type="ECO:0000313" key="2">
    <source>
        <dbReference type="EMBL" id="QQU01352.1"/>
    </source>
</evidence>
<accession>A0A9Q7E9M6</accession>
<gene>
    <name evidence="2" type="ORF">I6I88_06300</name>
</gene>
<dbReference type="Proteomes" id="UP000596202">
    <property type="component" value="Chromosome"/>
</dbReference>
<protein>
    <submittedName>
        <fullName evidence="2">DUF2235 domain-containing protein</fullName>
    </submittedName>
</protein>
<name>A0A9Q7E9M6_MYROD</name>
<feature type="domain" description="T6SS Phospholipase effector Tle1-like catalytic" evidence="1">
    <location>
        <begin position="12"/>
        <end position="125"/>
    </location>
</feature>
<feature type="domain" description="T6SS Phospholipase effector Tle1-like catalytic" evidence="1">
    <location>
        <begin position="127"/>
        <end position="229"/>
    </location>
</feature>
<dbReference type="EMBL" id="CP068108">
    <property type="protein sequence ID" value="QQU01352.1"/>
    <property type="molecule type" value="Genomic_DNA"/>
</dbReference>
<evidence type="ECO:0000313" key="3">
    <source>
        <dbReference type="Proteomes" id="UP000596202"/>
    </source>
</evidence>
<dbReference type="InterPro" id="IPR018712">
    <property type="entry name" value="Tle1-like_cat"/>
</dbReference>
<sequence>MKDDQVRTTAKVAVFFDGTGNNKTNARRDPDKFGVITNITRLFEACVVSDKLYVEGVGTLDNEDDSQWAKATGNNPIGYSGYGYDDKLNKGLNFLDVFRQTIPNEEIHLFVYGFSRGAALARDFAKRALAYPNVRIQFLGIYDTIVSLLRLTTPAIHFTNQDMERIDQILHLTAINEARNYFPLTSIQQRNGTQGLLAIENYYTPKVKEVFVPGAHADVGGGYAERAENVLLRKGAASFDTIGDELTIIRSTVVDFFSCSTSQAIWSNLLNESVVFEPVSGGYNLESKRNNVKVDLPVVYFEVMAAYANFSLQQDVFEVISTVTIADLQVLKDNLYTYLQTNVPLKGPCFAYANYAAFTHISSNYGVLNQIDVQFNQEVNTFSPALLFQEIETIRAACSSADLEQFNEEIVYQSFSLAPWDINAPNNKEWHRNVIYG</sequence>
<dbReference type="RefSeq" id="WP_002991824.1">
    <property type="nucleotide sequence ID" value="NZ_CP068108.1"/>
</dbReference>
<reference evidence="2 3" key="1">
    <citation type="submission" date="2021-01" db="EMBL/GenBank/DDBJ databases">
        <title>FDA dAtabase for Regulatory Grade micrObial Sequences (FDA-ARGOS): Supporting development and validation of Infectious Disease Dx tests.</title>
        <authorList>
            <person name="Sproer C."/>
            <person name="Gronow S."/>
            <person name="Severitt S."/>
            <person name="Schroder I."/>
            <person name="Tallon L."/>
            <person name="Sadzewicz L."/>
            <person name="Zhao X."/>
            <person name="Boylan J."/>
            <person name="Ott S."/>
            <person name="Bowen H."/>
            <person name="Vavikolanu K."/>
            <person name="Mehta A."/>
            <person name="Aluvathingal J."/>
            <person name="Nadendla S."/>
            <person name="Lowell S."/>
            <person name="Myers T."/>
            <person name="Yan Y."/>
            <person name="Sichtig H."/>
        </authorList>
    </citation>
    <scope>NUCLEOTIDE SEQUENCE [LARGE SCALE GENOMIC DNA]</scope>
    <source>
        <strain evidence="2 3">FDAARGOS_1131</strain>
    </source>
</reference>